<organism evidence="2 3">
    <name type="scientific">Faecousia intestinalis</name>
    <dbReference type="NCBI Taxonomy" id="3133167"/>
    <lineage>
        <taxon>Bacteria</taxon>
        <taxon>Bacillati</taxon>
        <taxon>Bacillota</taxon>
        <taxon>Clostridia</taxon>
        <taxon>Eubacteriales</taxon>
        <taxon>Oscillospiraceae</taxon>
        <taxon>Faecousia</taxon>
    </lineage>
</organism>
<sequence length="190" mass="22498">MDIFPVNWDSVPEVMNKEQFFRICHISKSTALHLLKSGKVPCEWSGKKTRCYKIRKEDVKAYLEERAIFPELYSAPKGWYGTHYVARLSKELPEDTLRQMHGYYEKLLRKYPDVVTVKDVVTLTGYTLTTVHNWCSRGSLKAFQKGLKFCIPKIFLVDFFCSLTFRSITRKSLWHIQTLNEFSRKMRRKK</sequence>
<protein>
    <submittedName>
        <fullName evidence="2">Helix-turn-helix domain-containing protein</fullName>
    </submittedName>
</protein>
<dbReference type="InterPro" id="IPR041657">
    <property type="entry name" value="HTH_17"/>
</dbReference>
<feature type="domain" description="Helix-turn-helix" evidence="1">
    <location>
        <begin position="22"/>
        <end position="66"/>
    </location>
</feature>
<evidence type="ECO:0000313" key="3">
    <source>
        <dbReference type="Proteomes" id="UP001491552"/>
    </source>
</evidence>
<dbReference type="Proteomes" id="UP001491552">
    <property type="component" value="Unassembled WGS sequence"/>
</dbReference>
<reference evidence="2 3" key="1">
    <citation type="submission" date="2024-03" db="EMBL/GenBank/DDBJ databases">
        <title>Human intestinal bacterial collection.</title>
        <authorList>
            <person name="Pauvert C."/>
            <person name="Hitch T.C.A."/>
            <person name="Clavel T."/>
        </authorList>
    </citation>
    <scope>NUCLEOTIDE SEQUENCE [LARGE SCALE GENOMIC DNA]</scope>
    <source>
        <strain evidence="2 3">CLA-AA-H192</strain>
    </source>
</reference>
<keyword evidence="3" id="KW-1185">Reference proteome</keyword>
<proteinExistence type="predicted"/>
<accession>A0ABV1G8D8</accession>
<comment type="caution">
    <text evidence="2">The sequence shown here is derived from an EMBL/GenBank/DDBJ whole genome shotgun (WGS) entry which is preliminary data.</text>
</comment>
<evidence type="ECO:0000259" key="1">
    <source>
        <dbReference type="Pfam" id="PF12728"/>
    </source>
</evidence>
<evidence type="ECO:0000313" key="2">
    <source>
        <dbReference type="EMBL" id="MEQ2511691.1"/>
    </source>
</evidence>
<dbReference type="Pfam" id="PF12728">
    <property type="entry name" value="HTH_17"/>
    <property type="match status" value="1"/>
</dbReference>
<dbReference type="RefSeq" id="WP_349136461.1">
    <property type="nucleotide sequence ID" value="NZ_JBBMFF010000244.1"/>
</dbReference>
<name>A0ABV1G8D8_9FIRM</name>
<dbReference type="EMBL" id="JBBMFF010000244">
    <property type="protein sequence ID" value="MEQ2511691.1"/>
    <property type="molecule type" value="Genomic_DNA"/>
</dbReference>
<gene>
    <name evidence="2" type="ORF">WMO66_10620</name>
</gene>